<dbReference type="GeneID" id="35870641"/>
<dbReference type="GO" id="GO:0006307">
    <property type="term" value="P:DNA alkylation repair"/>
    <property type="evidence" value="ECO:0007669"/>
    <property type="project" value="InterPro"/>
</dbReference>
<keyword evidence="2" id="KW-0223">Dioxygenase</keyword>
<dbReference type="OrthoDB" id="190276at2"/>
<dbReference type="STRING" id="1121869.SAMN03084138_02737"/>
<dbReference type="EMBL" id="FOWR01000020">
    <property type="protein sequence ID" value="SFP64762.1"/>
    <property type="molecule type" value="Genomic_DNA"/>
</dbReference>
<evidence type="ECO:0000259" key="1">
    <source>
        <dbReference type="PROSITE" id="PS51471"/>
    </source>
</evidence>
<dbReference type="AlphaFoldDB" id="A0A1I5S1X7"/>
<name>A0A1I5S1X7_9GAMM</name>
<sequence length="199" mass="22625">MLQGDMFDETGWINIPDGALFWQPNFFSEEEAAEIFSGLMSTLPWQQQPISMFGREVLQPRLQASFGDKSYGYSGLKLPAAKMPSSLDLLKKRCEAQADTPFNSVLANLYRDGQDYMGWHQDNEVELGKEPAIASLSFGETRRFVLKHLKSGEKREFELNSGALLIMAGKIQTYWHHSIPKTAKMKGPRINLTFRNIIF</sequence>
<keyword evidence="2" id="KW-0560">Oxidoreductase</keyword>
<dbReference type="PANTHER" id="PTHR31212">
    <property type="entry name" value="ALPHA-KETOGLUTARATE-DEPENDENT DIOXYGENASE ALKB HOMOLOG 3"/>
    <property type="match status" value="1"/>
</dbReference>
<dbReference type="Pfam" id="PF13532">
    <property type="entry name" value="2OG-FeII_Oxy_2"/>
    <property type="match status" value="1"/>
</dbReference>
<proteinExistence type="predicted"/>
<dbReference type="InterPro" id="IPR005123">
    <property type="entry name" value="Oxoglu/Fe-dep_dioxygenase_dom"/>
</dbReference>
<organism evidence="2 3">
    <name type="scientific">Enterovibrio norvegicus DSM 15893</name>
    <dbReference type="NCBI Taxonomy" id="1121869"/>
    <lineage>
        <taxon>Bacteria</taxon>
        <taxon>Pseudomonadati</taxon>
        <taxon>Pseudomonadota</taxon>
        <taxon>Gammaproteobacteria</taxon>
        <taxon>Vibrionales</taxon>
        <taxon>Vibrionaceae</taxon>
        <taxon>Enterovibrio</taxon>
    </lineage>
</organism>
<dbReference type="Proteomes" id="UP000182692">
    <property type="component" value="Unassembled WGS sequence"/>
</dbReference>
<evidence type="ECO:0000313" key="3">
    <source>
        <dbReference type="Proteomes" id="UP000182692"/>
    </source>
</evidence>
<dbReference type="InterPro" id="IPR027450">
    <property type="entry name" value="AlkB-like"/>
</dbReference>
<dbReference type="PROSITE" id="PS51471">
    <property type="entry name" value="FE2OG_OXY"/>
    <property type="match status" value="1"/>
</dbReference>
<gene>
    <name evidence="2" type="ORF">SAMN03084138_02737</name>
</gene>
<accession>A0A1I5S1X7</accession>
<dbReference type="RefSeq" id="WP_074927321.1">
    <property type="nucleotide sequence ID" value="NZ_FOWR01000020.1"/>
</dbReference>
<reference evidence="2 3" key="1">
    <citation type="submission" date="2016-10" db="EMBL/GenBank/DDBJ databases">
        <authorList>
            <person name="de Groot N.N."/>
        </authorList>
    </citation>
    <scope>NUCLEOTIDE SEQUENCE [LARGE SCALE GENOMIC DNA]</scope>
    <source>
        <strain evidence="2 3">DSM 15893</strain>
    </source>
</reference>
<dbReference type="PANTHER" id="PTHR31212:SF4">
    <property type="entry name" value="ALPHA-KETOGLUTARATE-DEPENDENT DIOXYGENASE ALKB HOMOLOG 3"/>
    <property type="match status" value="1"/>
</dbReference>
<dbReference type="GO" id="GO:0051213">
    <property type="term" value="F:dioxygenase activity"/>
    <property type="evidence" value="ECO:0007669"/>
    <property type="project" value="UniProtKB-KW"/>
</dbReference>
<dbReference type="Gene3D" id="2.60.120.590">
    <property type="entry name" value="Alpha-ketoglutarate-dependent dioxygenase AlkB-like"/>
    <property type="match status" value="1"/>
</dbReference>
<protein>
    <submittedName>
        <fullName evidence="2">Alkylated DNA repair dioxygenase AlkB</fullName>
    </submittedName>
</protein>
<dbReference type="SUPFAM" id="SSF51197">
    <property type="entry name" value="Clavaminate synthase-like"/>
    <property type="match status" value="1"/>
</dbReference>
<feature type="domain" description="Fe2OG dioxygenase" evidence="1">
    <location>
        <begin position="101"/>
        <end position="198"/>
    </location>
</feature>
<evidence type="ECO:0000313" key="2">
    <source>
        <dbReference type="EMBL" id="SFP64762.1"/>
    </source>
</evidence>
<dbReference type="InterPro" id="IPR032854">
    <property type="entry name" value="ALKBH3"/>
</dbReference>
<dbReference type="InterPro" id="IPR037151">
    <property type="entry name" value="AlkB-like_sf"/>
</dbReference>